<dbReference type="GO" id="GO:0006935">
    <property type="term" value="P:chemotaxis"/>
    <property type="evidence" value="ECO:0007669"/>
    <property type="project" value="InterPro"/>
</dbReference>
<sequence length="271" mass="29148">MASGADQQLGHARQSEILIETMNKGIQTIVDSTNRVKQASELTAKEAVAGRDLIEGSTIQMNTIARSMDEMAEVIKKLSNHSQKIGQIVTVITDISSQTNMLALNASIEAARAGEHGKGFSVVADEVRKLSGQTENATSEIRSIIADIQRETAKAVDVVNSNQEEVTSGTESITSAKDMFERIVDATTNMEQQLKDVMTTMKEIDEQSLSVSQSVSGMTEITKVSQVNSDSIAGASEEQLASVETLQTISEALAELGEDLQRLTEQINKGS</sequence>
<dbReference type="InterPro" id="IPR004090">
    <property type="entry name" value="Chemotax_Me-accpt_rcpt"/>
</dbReference>
<dbReference type="GO" id="GO:0007165">
    <property type="term" value="P:signal transduction"/>
    <property type="evidence" value="ECO:0007669"/>
    <property type="project" value="UniProtKB-KW"/>
</dbReference>
<dbReference type="AlphaFoldDB" id="W4QM51"/>
<gene>
    <name evidence="5" type="ORF">JCM9157_194</name>
</gene>
<evidence type="ECO:0000256" key="3">
    <source>
        <dbReference type="PROSITE-ProRule" id="PRU00284"/>
    </source>
</evidence>
<evidence type="ECO:0000313" key="5">
    <source>
        <dbReference type="EMBL" id="GAE33205.1"/>
    </source>
</evidence>
<evidence type="ECO:0000259" key="4">
    <source>
        <dbReference type="PROSITE" id="PS50111"/>
    </source>
</evidence>
<comment type="similarity">
    <text evidence="2">Belongs to the methyl-accepting chemotaxis (MCP) protein family.</text>
</comment>
<dbReference type="eggNOG" id="COG0840">
    <property type="taxonomic scope" value="Bacteria"/>
</dbReference>
<dbReference type="Proteomes" id="UP000018896">
    <property type="component" value="Unassembled WGS sequence"/>
</dbReference>
<protein>
    <submittedName>
        <fullName evidence="5">Methyl-accepting chemotaxis protein</fullName>
    </submittedName>
</protein>
<proteinExistence type="inferred from homology"/>
<evidence type="ECO:0000313" key="6">
    <source>
        <dbReference type="Proteomes" id="UP000018896"/>
    </source>
</evidence>
<dbReference type="Gene3D" id="1.10.287.950">
    <property type="entry name" value="Methyl-accepting chemotaxis protein"/>
    <property type="match status" value="1"/>
</dbReference>
<dbReference type="EMBL" id="BAUV01000001">
    <property type="protein sequence ID" value="GAE33205.1"/>
    <property type="molecule type" value="Genomic_DNA"/>
</dbReference>
<dbReference type="PRINTS" id="PR00260">
    <property type="entry name" value="CHEMTRNSDUCR"/>
</dbReference>
<reference evidence="5 6" key="1">
    <citation type="journal article" date="2014" name="Genome Announc.">
        <title>Draft Genome Sequences of Three Alkaliphilic Bacillus Strains, Bacillus wakoensis JCM 9140T, Bacillus akibai JCM 9157T, and Bacillus hemicellulosilyticus JCM 9152T.</title>
        <authorList>
            <person name="Yuki M."/>
            <person name="Oshima K."/>
            <person name="Suda W."/>
            <person name="Oshida Y."/>
            <person name="Kitamura K."/>
            <person name="Iida T."/>
            <person name="Hattori M."/>
            <person name="Ohkuma M."/>
        </authorList>
    </citation>
    <scope>NUCLEOTIDE SEQUENCE [LARGE SCALE GENOMIC DNA]</scope>
    <source>
        <strain evidence="5 6">JCM 9157</strain>
    </source>
</reference>
<keyword evidence="6" id="KW-1185">Reference proteome</keyword>
<name>W4QM51_HALA3</name>
<dbReference type="RefSeq" id="WP_035661081.1">
    <property type="nucleotide sequence ID" value="NZ_BAUV01000001.1"/>
</dbReference>
<keyword evidence="1 3" id="KW-0807">Transducer</keyword>
<evidence type="ECO:0000256" key="1">
    <source>
        <dbReference type="ARBA" id="ARBA00023224"/>
    </source>
</evidence>
<dbReference type="GO" id="GO:0016020">
    <property type="term" value="C:membrane"/>
    <property type="evidence" value="ECO:0007669"/>
    <property type="project" value="InterPro"/>
</dbReference>
<dbReference type="PANTHER" id="PTHR32089">
    <property type="entry name" value="METHYL-ACCEPTING CHEMOTAXIS PROTEIN MCPB"/>
    <property type="match status" value="1"/>
</dbReference>
<dbReference type="Pfam" id="PF00015">
    <property type="entry name" value="MCPsignal"/>
    <property type="match status" value="1"/>
</dbReference>
<dbReference type="SUPFAM" id="SSF58104">
    <property type="entry name" value="Methyl-accepting chemotaxis protein (MCP) signaling domain"/>
    <property type="match status" value="1"/>
</dbReference>
<dbReference type="PANTHER" id="PTHR32089:SF112">
    <property type="entry name" value="LYSOZYME-LIKE PROTEIN-RELATED"/>
    <property type="match status" value="1"/>
</dbReference>
<feature type="domain" description="Methyl-accepting transducer" evidence="4">
    <location>
        <begin position="1"/>
        <end position="219"/>
    </location>
</feature>
<dbReference type="SMART" id="SM00283">
    <property type="entry name" value="MA"/>
    <property type="match status" value="1"/>
</dbReference>
<dbReference type="OrthoDB" id="107771at2"/>
<dbReference type="GO" id="GO:0004888">
    <property type="term" value="F:transmembrane signaling receptor activity"/>
    <property type="evidence" value="ECO:0007669"/>
    <property type="project" value="InterPro"/>
</dbReference>
<dbReference type="STRING" id="1236973.JCM9157_194"/>
<accession>W4QM51</accession>
<comment type="caution">
    <text evidence="5">The sequence shown here is derived from an EMBL/GenBank/DDBJ whole genome shotgun (WGS) entry which is preliminary data.</text>
</comment>
<organism evidence="5 6">
    <name type="scientific">Halalkalibacter akibai (strain ATCC 43226 / DSM 21942 / CIP 109018 / JCM 9157 / 1139)</name>
    <name type="common">Bacillus akibai</name>
    <dbReference type="NCBI Taxonomy" id="1236973"/>
    <lineage>
        <taxon>Bacteria</taxon>
        <taxon>Bacillati</taxon>
        <taxon>Bacillota</taxon>
        <taxon>Bacilli</taxon>
        <taxon>Bacillales</taxon>
        <taxon>Bacillaceae</taxon>
        <taxon>Halalkalibacter</taxon>
    </lineage>
</organism>
<dbReference type="PROSITE" id="PS50111">
    <property type="entry name" value="CHEMOTAXIS_TRANSDUC_2"/>
    <property type="match status" value="1"/>
</dbReference>
<dbReference type="InterPro" id="IPR004089">
    <property type="entry name" value="MCPsignal_dom"/>
</dbReference>
<evidence type="ECO:0000256" key="2">
    <source>
        <dbReference type="ARBA" id="ARBA00029447"/>
    </source>
</evidence>